<dbReference type="Gene3D" id="1.10.1740.10">
    <property type="match status" value="1"/>
</dbReference>
<dbReference type="GO" id="GO:0016987">
    <property type="term" value="F:sigma factor activity"/>
    <property type="evidence" value="ECO:0007669"/>
    <property type="project" value="UniProtKB-KW"/>
</dbReference>
<dbReference type="InterPro" id="IPR013249">
    <property type="entry name" value="RNA_pol_sigma70_r4_t2"/>
</dbReference>
<dbReference type="PANTHER" id="PTHR43133">
    <property type="entry name" value="RNA POLYMERASE ECF-TYPE SIGMA FACTO"/>
    <property type="match status" value="1"/>
</dbReference>
<protein>
    <submittedName>
        <fullName evidence="8">Sigma-70 family RNA polymerase sigma factor</fullName>
    </submittedName>
</protein>
<dbReference type="InterPro" id="IPR013324">
    <property type="entry name" value="RNA_pol_sigma_r3/r4-like"/>
</dbReference>
<evidence type="ECO:0000256" key="5">
    <source>
        <dbReference type="SAM" id="MobiDB-lite"/>
    </source>
</evidence>
<dbReference type="AlphaFoldDB" id="A0A7W3FN36"/>
<dbReference type="InterPro" id="IPR013325">
    <property type="entry name" value="RNA_pol_sigma_r2"/>
</dbReference>
<sequence length="169" mass="19364">MSRPSSRLIDSFLELYDDLVRHLRRRTGDRDRAEDVVQDTYLRLLETASRPGREEDIRDERAFIYRVAGNLAIDAARREQRSSGSGEPDVSLPDPAPDPERQALAHDHLQQLDRVLRELPPNARLAMLLFRVDGLPHAEIARRLSVSESMVAKYLAQALRHCRNRLPPP</sequence>
<evidence type="ECO:0000256" key="2">
    <source>
        <dbReference type="ARBA" id="ARBA00023015"/>
    </source>
</evidence>
<dbReference type="Proteomes" id="UP000547058">
    <property type="component" value="Unassembled WGS sequence"/>
</dbReference>
<dbReference type="Pfam" id="PF08281">
    <property type="entry name" value="Sigma70_r4_2"/>
    <property type="match status" value="1"/>
</dbReference>
<organism evidence="8 9">
    <name type="scientific">Stenotrophomonas tumulicola</name>
    <dbReference type="NCBI Taxonomy" id="1685415"/>
    <lineage>
        <taxon>Bacteria</taxon>
        <taxon>Pseudomonadati</taxon>
        <taxon>Pseudomonadota</taxon>
        <taxon>Gammaproteobacteria</taxon>
        <taxon>Lysobacterales</taxon>
        <taxon>Lysobacteraceae</taxon>
        <taxon>Stenotrophomonas</taxon>
    </lineage>
</organism>
<dbReference type="SUPFAM" id="SSF88659">
    <property type="entry name" value="Sigma3 and sigma4 domains of RNA polymerase sigma factors"/>
    <property type="match status" value="1"/>
</dbReference>
<feature type="region of interest" description="Disordered" evidence="5">
    <location>
        <begin position="76"/>
        <end position="101"/>
    </location>
</feature>
<evidence type="ECO:0000259" key="7">
    <source>
        <dbReference type="Pfam" id="PF08281"/>
    </source>
</evidence>
<dbReference type="GO" id="GO:0003677">
    <property type="term" value="F:DNA binding"/>
    <property type="evidence" value="ECO:0007669"/>
    <property type="project" value="InterPro"/>
</dbReference>
<keyword evidence="3" id="KW-0731">Sigma factor</keyword>
<dbReference type="GO" id="GO:0006352">
    <property type="term" value="P:DNA-templated transcription initiation"/>
    <property type="evidence" value="ECO:0007669"/>
    <property type="project" value="InterPro"/>
</dbReference>
<dbReference type="PANTHER" id="PTHR43133:SF63">
    <property type="entry name" value="RNA POLYMERASE SIGMA FACTOR FECI-RELATED"/>
    <property type="match status" value="1"/>
</dbReference>
<keyword evidence="9" id="KW-1185">Reference proteome</keyword>
<proteinExistence type="inferred from homology"/>
<dbReference type="InterPro" id="IPR007627">
    <property type="entry name" value="RNA_pol_sigma70_r2"/>
</dbReference>
<comment type="caution">
    <text evidence="8">The sequence shown here is derived from an EMBL/GenBank/DDBJ whole genome shotgun (WGS) entry which is preliminary data.</text>
</comment>
<dbReference type="RefSeq" id="WP_182339759.1">
    <property type="nucleotide sequence ID" value="NZ_JACGXS010000006.1"/>
</dbReference>
<evidence type="ECO:0000259" key="6">
    <source>
        <dbReference type="Pfam" id="PF04542"/>
    </source>
</evidence>
<feature type="domain" description="RNA polymerase sigma-70 region 2" evidence="6">
    <location>
        <begin position="14"/>
        <end position="81"/>
    </location>
</feature>
<accession>A0A7W3FN36</accession>
<gene>
    <name evidence="8" type="ORF">H4O11_12480</name>
</gene>
<dbReference type="SUPFAM" id="SSF88946">
    <property type="entry name" value="Sigma2 domain of RNA polymerase sigma factors"/>
    <property type="match status" value="1"/>
</dbReference>
<feature type="domain" description="RNA polymerase sigma factor 70 region 4 type 2" evidence="7">
    <location>
        <begin position="110"/>
        <end position="162"/>
    </location>
</feature>
<dbReference type="InterPro" id="IPR039425">
    <property type="entry name" value="RNA_pol_sigma-70-like"/>
</dbReference>
<evidence type="ECO:0000256" key="4">
    <source>
        <dbReference type="ARBA" id="ARBA00023163"/>
    </source>
</evidence>
<comment type="similarity">
    <text evidence="1">Belongs to the sigma-70 factor family. ECF subfamily.</text>
</comment>
<name>A0A7W3FN36_9GAMM</name>
<dbReference type="Gene3D" id="1.10.10.10">
    <property type="entry name" value="Winged helix-like DNA-binding domain superfamily/Winged helix DNA-binding domain"/>
    <property type="match status" value="1"/>
</dbReference>
<reference evidence="8 9" key="1">
    <citation type="submission" date="2020-08" db="EMBL/GenBank/DDBJ databases">
        <title>Stenotrophomonas tumulicola JCM 30961.</title>
        <authorList>
            <person name="Deng Y."/>
        </authorList>
    </citation>
    <scope>NUCLEOTIDE SEQUENCE [LARGE SCALE GENOMIC DNA]</scope>
    <source>
        <strain evidence="8 9">JCM 30961</strain>
    </source>
</reference>
<keyword evidence="2" id="KW-0805">Transcription regulation</keyword>
<evidence type="ECO:0000313" key="8">
    <source>
        <dbReference type="EMBL" id="MBA8682618.1"/>
    </source>
</evidence>
<dbReference type="InterPro" id="IPR014284">
    <property type="entry name" value="RNA_pol_sigma-70_dom"/>
</dbReference>
<dbReference type="EMBL" id="JACGXS010000006">
    <property type="protein sequence ID" value="MBA8682618.1"/>
    <property type="molecule type" value="Genomic_DNA"/>
</dbReference>
<dbReference type="InterPro" id="IPR036388">
    <property type="entry name" value="WH-like_DNA-bd_sf"/>
</dbReference>
<evidence type="ECO:0000256" key="3">
    <source>
        <dbReference type="ARBA" id="ARBA00023082"/>
    </source>
</evidence>
<dbReference type="NCBIfam" id="TIGR02937">
    <property type="entry name" value="sigma70-ECF"/>
    <property type="match status" value="1"/>
</dbReference>
<evidence type="ECO:0000313" key="9">
    <source>
        <dbReference type="Proteomes" id="UP000547058"/>
    </source>
</evidence>
<evidence type="ECO:0000256" key="1">
    <source>
        <dbReference type="ARBA" id="ARBA00010641"/>
    </source>
</evidence>
<dbReference type="Pfam" id="PF04542">
    <property type="entry name" value="Sigma70_r2"/>
    <property type="match status" value="1"/>
</dbReference>
<keyword evidence="4" id="KW-0804">Transcription</keyword>